<dbReference type="GO" id="GO:0006508">
    <property type="term" value="P:proteolysis"/>
    <property type="evidence" value="ECO:0007669"/>
    <property type="project" value="UniProtKB-KW"/>
</dbReference>
<keyword evidence="13" id="KW-0449">Lipoprotein</keyword>
<dbReference type="GO" id="GO:0005886">
    <property type="term" value="C:plasma membrane"/>
    <property type="evidence" value="ECO:0007669"/>
    <property type="project" value="UniProtKB-SubCell"/>
</dbReference>
<dbReference type="Proteomes" id="UP000317046">
    <property type="component" value="Unassembled WGS sequence"/>
</dbReference>
<dbReference type="RefSeq" id="WP_141372346.1">
    <property type="nucleotide sequence ID" value="NZ_BJLR01000019.1"/>
</dbReference>
<comment type="subcellular location">
    <subcellularLocation>
        <location evidence="9">Cell membrane</location>
        <topology evidence="9">Multi-pass membrane protein</topology>
    </subcellularLocation>
</comment>
<feature type="compositionally biased region" description="Low complexity" evidence="12">
    <location>
        <begin position="182"/>
        <end position="197"/>
    </location>
</feature>
<comment type="function">
    <text evidence="9 10">This protein specifically catalyzes the removal of signal peptides from prolipoproteins.</text>
</comment>
<evidence type="ECO:0000256" key="5">
    <source>
        <dbReference type="ARBA" id="ARBA00022750"/>
    </source>
</evidence>
<dbReference type="Pfam" id="PF01252">
    <property type="entry name" value="Peptidase_A8"/>
    <property type="match status" value="1"/>
</dbReference>
<comment type="similarity">
    <text evidence="1 9 11">Belongs to the peptidase A8 family.</text>
</comment>
<feature type="region of interest" description="Disordered" evidence="12">
    <location>
        <begin position="182"/>
        <end position="225"/>
    </location>
</feature>
<evidence type="ECO:0000256" key="6">
    <source>
        <dbReference type="ARBA" id="ARBA00022801"/>
    </source>
</evidence>
<feature type="active site" evidence="9">
    <location>
        <position position="152"/>
    </location>
</feature>
<dbReference type="GO" id="GO:0004190">
    <property type="term" value="F:aspartic-type endopeptidase activity"/>
    <property type="evidence" value="ECO:0007669"/>
    <property type="project" value="UniProtKB-UniRule"/>
</dbReference>
<evidence type="ECO:0000256" key="12">
    <source>
        <dbReference type="SAM" id="MobiDB-lite"/>
    </source>
</evidence>
<dbReference type="PANTHER" id="PTHR33695:SF1">
    <property type="entry name" value="LIPOPROTEIN SIGNAL PEPTIDASE"/>
    <property type="match status" value="1"/>
</dbReference>
<keyword evidence="6 9" id="KW-0378">Hydrolase</keyword>
<keyword evidence="7 9" id="KW-1133">Transmembrane helix</keyword>
<feature type="transmembrane region" description="Helical" evidence="9">
    <location>
        <begin position="71"/>
        <end position="95"/>
    </location>
</feature>
<dbReference type="NCBIfam" id="TIGR00077">
    <property type="entry name" value="lspA"/>
    <property type="match status" value="1"/>
</dbReference>
<dbReference type="AlphaFoldDB" id="A0A4Y3KUW3"/>
<evidence type="ECO:0000256" key="9">
    <source>
        <dbReference type="HAMAP-Rule" id="MF_00161"/>
    </source>
</evidence>
<evidence type="ECO:0000256" key="10">
    <source>
        <dbReference type="RuleBase" id="RU000594"/>
    </source>
</evidence>
<feature type="compositionally biased region" description="Low complexity" evidence="12">
    <location>
        <begin position="204"/>
        <end position="225"/>
    </location>
</feature>
<dbReference type="PRINTS" id="PR00781">
    <property type="entry name" value="LIPOSIGPTASE"/>
</dbReference>
<gene>
    <name evidence="9 13" type="primary">lspA</name>
    <name evidence="13" type="ORF">CCE01nite_21900</name>
</gene>
<evidence type="ECO:0000256" key="3">
    <source>
        <dbReference type="ARBA" id="ARBA00022670"/>
    </source>
</evidence>
<organism evidence="13 14">
    <name type="scientific">Cellulomonas cellasea</name>
    <dbReference type="NCBI Taxonomy" id="43670"/>
    <lineage>
        <taxon>Bacteria</taxon>
        <taxon>Bacillati</taxon>
        <taxon>Actinomycetota</taxon>
        <taxon>Actinomycetes</taxon>
        <taxon>Micrococcales</taxon>
        <taxon>Cellulomonadaceae</taxon>
        <taxon>Cellulomonas</taxon>
    </lineage>
</organism>
<evidence type="ECO:0000256" key="11">
    <source>
        <dbReference type="RuleBase" id="RU004181"/>
    </source>
</evidence>
<dbReference type="UniPathway" id="UPA00665"/>
<evidence type="ECO:0000256" key="1">
    <source>
        <dbReference type="ARBA" id="ARBA00006139"/>
    </source>
</evidence>
<dbReference type="EMBL" id="BJLR01000019">
    <property type="protein sequence ID" value="GEA88241.1"/>
    <property type="molecule type" value="Genomic_DNA"/>
</dbReference>
<keyword evidence="3 9" id="KW-0645">Protease</keyword>
<keyword evidence="14" id="KW-1185">Reference proteome</keyword>
<protein>
    <recommendedName>
        <fullName evidence="9">Lipoprotein signal peptidase</fullName>
        <ecNumber evidence="9">3.4.23.36</ecNumber>
    </recommendedName>
    <alternativeName>
        <fullName evidence="9">Prolipoprotein signal peptidase</fullName>
    </alternativeName>
    <alternativeName>
        <fullName evidence="9">Signal peptidase II</fullName>
        <shortName evidence="9">SPase II</shortName>
    </alternativeName>
</protein>
<evidence type="ECO:0000256" key="2">
    <source>
        <dbReference type="ARBA" id="ARBA00022475"/>
    </source>
</evidence>
<comment type="catalytic activity">
    <reaction evidence="9 10">
        <text>Release of signal peptides from bacterial membrane prolipoproteins. Hydrolyzes -Xaa-Yaa-Zaa-|-(S,diacylglyceryl)Cys-, in which Xaa is hydrophobic (preferably Leu), and Yaa (Ala or Ser) and Zaa (Gly or Ala) have small, neutral side chains.</text>
        <dbReference type="EC" id="3.4.23.36"/>
    </reaction>
</comment>
<dbReference type="HAMAP" id="MF_00161">
    <property type="entry name" value="LspA"/>
    <property type="match status" value="1"/>
</dbReference>
<comment type="pathway">
    <text evidence="9">Protein modification; lipoprotein biosynthesis (signal peptide cleavage).</text>
</comment>
<keyword evidence="5 9" id="KW-0064">Aspartyl protease</keyword>
<sequence>MSTTPEVEPTPDRTDPARRRRLLTLLTSLTVGVLALDQLTKVVALRELSESERVPLVGDLLGLRLVFNPGAALSIANGQTWLLTVVATAVVVVVIRASRRLGSRGWAVAFGLLLGGALGNLVDRFFREPGVARGHVVDFIAYGNVFVGNVADIAIVGAAGLIMLLAVRGIALDGTREHAAAAQDAAGDAGDPADADATPGEPVAGTRAAPAAAAGPLDGPVRTDG</sequence>
<feature type="transmembrane region" description="Helical" evidence="9">
    <location>
        <begin position="107"/>
        <end position="126"/>
    </location>
</feature>
<evidence type="ECO:0000313" key="13">
    <source>
        <dbReference type="EMBL" id="GEA88241.1"/>
    </source>
</evidence>
<keyword evidence="2 9" id="KW-1003">Cell membrane</keyword>
<feature type="transmembrane region" description="Helical" evidence="9">
    <location>
        <begin position="22"/>
        <end position="40"/>
    </location>
</feature>
<evidence type="ECO:0000256" key="8">
    <source>
        <dbReference type="ARBA" id="ARBA00023136"/>
    </source>
</evidence>
<dbReference type="PROSITE" id="PS00855">
    <property type="entry name" value="SPASE_II"/>
    <property type="match status" value="1"/>
</dbReference>
<dbReference type="PANTHER" id="PTHR33695">
    <property type="entry name" value="LIPOPROTEIN SIGNAL PEPTIDASE"/>
    <property type="match status" value="1"/>
</dbReference>
<comment type="caution">
    <text evidence="13">The sequence shown here is derived from an EMBL/GenBank/DDBJ whole genome shotgun (WGS) entry which is preliminary data.</text>
</comment>
<keyword evidence="4 9" id="KW-0812">Transmembrane</keyword>
<feature type="active site" evidence="9">
    <location>
        <position position="138"/>
    </location>
</feature>
<feature type="transmembrane region" description="Helical" evidence="9">
    <location>
        <begin position="146"/>
        <end position="167"/>
    </location>
</feature>
<keyword evidence="8 9" id="KW-0472">Membrane</keyword>
<evidence type="ECO:0000313" key="14">
    <source>
        <dbReference type="Proteomes" id="UP000317046"/>
    </source>
</evidence>
<proteinExistence type="inferred from homology"/>
<reference evidence="13" key="1">
    <citation type="submission" date="2019-06" db="EMBL/GenBank/DDBJ databases">
        <title>Whole genome shotgun sequence of Cellulomonas cellasea NBRC 3753.</title>
        <authorList>
            <person name="Hosoyama A."/>
            <person name="Uohara A."/>
            <person name="Ohji S."/>
            <person name="Ichikawa N."/>
        </authorList>
    </citation>
    <scope>NUCLEOTIDE SEQUENCE [LARGE SCALE GENOMIC DNA]</scope>
    <source>
        <strain evidence="13">NBRC 3753</strain>
    </source>
</reference>
<accession>A0A4Y3KUW3</accession>
<name>A0A4Y3KUW3_9CELL</name>
<dbReference type="InterPro" id="IPR001872">
    <property type="entry name" value="Peptidase_A8"/>
</dbReference>
<evidence type="ECO:0000256" key="7">
    <source>
        <dbReference type="ARBA" id="ARBA00022989"/>
    </source>
</evidence>
<evidence type="ECO:0000256" key="4">
    <source>
        <dbReference type="ARBA" id="ARBA00022692"/>
    </source>
</evidence>
<dbReference type="EC" id="3.4.23.36" evidence="9"/>